<comment type="caution">
    <text evidence="3">The sequence shown here is derived from an EMBL/GenBank/DDBJ whole genome shotgun (WGS) entry which is preliminary data.</text>
</comment>
<keyword evidence="4" id="KW-1185">Reference proteome</keyword>
<evidence type="ECO:0000313" key="4">
    <source>
        <dbReference type="Proteomes" id="UP001339911"/>
    </source>
</evidence>
<dbReference type="CDD" id="cd00093">
    <property type="entry name" value="HTH_XRE"/>
    <property type="match status" value="1"/>
</dbReference>
<sequence length="270" mass="29001">MVGRHERVSSPVAQASGGARNVAGRRGAEVHVSGSQIGHYESGRSVPADGMADALDRALGAGGELVRVADRSRGDSVAPWLRPWEENEARAVILRWFEPSVIPGLLQTDEYARAVTAAGPHTADQVEEAVRTRIRRQAAVFDRPTPVVLTAIIGEAVLRHGDPGVMKRQLEHLVDVGHRPNVHVRMVPFTAGLHVGHAGAFAVATLTDGASVAYVDHQLSGDVAAKVRDLLYLGRAWESICAVALPWSETRDFILRVIDDHGAALAKEQP</sequence>
<dbReference type="InterPro" id="IPR043917">
    <property type="entry name" value="DUF5753"/>
</dbReference>
<organism evidence="3 4">
    <name type="scientific">Plantactinospora veratri</name>
    <dbReference type="NCBI Taxonomy" id="1436122"/>
    <lineage>
        <taxon>Bacteria</taxon>
        <taxon>Bacillati</taxon>
        <taxon>Actinomycetota</taxon>
        <taxon>Actinomycetes</taxon>
        <taxon>Micromonosporales</taxon>
        <taxon>Micromonosporaceae</taxon>
        <taxon>Plantactinospora</taxon>
    </lineage>
</organism>
<gene>
    <name evidence="3" type="ORF">V1634_25455</name>
</gene>
<feature type="region of interest" description="Disordered" evidence="1">
    <location>
        <begin position="1"/>
        <end position="45"/>
    </location>
</feature>
<dbReference type="EMBL" id="JAZGQL010000023">
    <property type="protein sequence ID" value="MEE6310187.1"/>
    <property type="molecule type" value="Genomic_DNA"/>
</dbReference>
<reference evidence="3 4" key="1">
    <citation type="submission" date="2024-01" db="EMBL/GenBank/DDBJ databases">
        <title>Genome insights into Plantactinospora veratri sp. nov.</title>
        <authorList>
            <person name="Wang L."/>
        </authorList>
    </citation>
    <scope>NUCLEOTIDE SEQUENCE [LARGE SCALE GENOMIC DNA]</scope>
    <source>
        <strain evidence="3 4">NEAU-FHS4</strain>
    </source>
</reference>
<dbReference type="InterPro" id="IPR001387">
    <property type="entry name" value="Cro/C1-type_HTH"/>
</dbReference>
<evidence type="ECO:0000313" key="3">
    <source>
        <dbReference type="EMBL" id="MEE6310187.1"/>
    </source>
</evidence>
<accession>A0ABU7SKV6</accession>
<name>A0ABU7SKV6_9ACTN</name>
<dbReference type="Proteomes" id="UP001339911">
    <property type="component" value="Unassembled WGS sequence"/>
</dbReference>
<feature type="domain" description="DUF5753" evidence="2">
    <location>
        <begin position="87"/>
        <end position="255"/>
    </location>
</feature>
<evidence type="ECO:0000256" key="1">
    <source>
        <dbReference type="SAM" id="MobiDB-lite"/>
    </source>
</evidence>
<feature type="compositionally biased region" description="Low complexity" evidence="1">
    <location>
        <begin position="15"/>
        <end position="25"/>
    </location>
</feature>
<protein>
    <submittedName>
        <fullName evidence="3">Scr1 family TA system antitoxin-like transcriptional regulator</fullName>
    </submittedName>
</protein>
<dbReference type="RefSeq" id="WP_331210467.1">
    <property type="nucleotide sequence ID" value="NZ_JAZGQL010000023.1"/>
</dbReference>
<dbReference type="Pfam" id="PF19054">
    <property type="entry name" value="DUF5753"/>
    <property type="match status" value="1"/>
</dbReference>
<proteinExistence type="predicted"/>
<evidence type="ECO:0000259" key="2">
    <source>
        <dbReference type="Pfam" id="PF19054"/>
    </source>
</evidence>